<dbReference type="SUPFAM" id="SSF53335">
    <property type="entry name" value="S-adenosyl-L-methionine-dependent methyltransferases"/>
    <property type="match status" value="1"/>
</dbReference>
<dbReference type="GO" id="GO:0160105">
    <property type="term" value="F:tRNA (adenine(22)-N1)-methyltransferase activity"/>
    <property type="evidence" value="ECO:0007669"/>
    <property type="project" value="InterPro"/>
</dbReference>
<dbReference type="PANTHER" id="PTHR38451:SF1">
    <property type="entry name" value="TRNA (ADENINE(22)-N(1))-METHYLTRANSFERASE"/>
    <property type="match status" value="1"/>
</dbReference>
<keyword evidence="2" id="KW-1185">Reference proteome</keyword>
<evidence type="ECO:0000313" key="2">
    <source>
        <dbReference type="Proteomes" id="UP000482209"/>
    </source>
</evidence>
<evidence type="ECO:0000313" key="1">
    <source>
        <dbReference type="EMBL" id="MSS62460.1"/>
    </source>
</evidence>
<keyword evidence="1" id="KW-0808">Transferase</keyword>
<dbReference type="PANTHER" id="PTHR38451">
    <property type="entry name" value="TRNA (ADENINE(22)-N(1))-METHYLTRANSFERASE"/>
    <property type="match status" value="1"/>
</dbReference>
<dbReference type="EMBL" id="VUMT01000001">
    <property type="protein sequence ID" value="MSS62460.1"/>
    <property type="molecule type" value="Genomic_DNA"/>
</dbReference>
<sequence>MQLSKRLTMVADFVTEGNRIADIGCDHAHTSIYLIEQKKATASIAMDINEGPLERAKDNIKRYGYEQKIKTRLSDGARELKKGEADTILISGMGGGLIVKILTDSEEVVKDASELILQPQSEIDNVRRCVHKLGFSIIAEDMLTEDGKHYTAIKARKGREQYKKEVFYRYGKILLEAKNPVLKEFLLYGKNSFSNVIGELDKQSYDRNKKRLEELKLDLAYMEEALEYYKE</sequence>
<dbReference type="Gene3D" id="3.40.50.150">
    <property type="entry name" value="Vaccinia Virus protein VP39"/>
    <property type="match status" value="1"/>
</dbReference>
<dbReference type="RefSeq" id="WP_154515882.1">
    <property type="nucleotide sequence ID" value="NZ_VUMT01000001.1"/>
</dbReference>
<reference evidence="1 2" key="1">
    <citation type="submission" date="2019-08" db="EMBL/GenBank/DDBJ databases">
        <title>In-depth cultivation of the pig gut microbiome towards novel bacterial diversity and tailored functional studies.</title>
        <authorList>
            <person name="Wylensek D."/>
            <person name="Hitch T.C.A."/>
            <person name="Clavel T."/>
        </authorList>
    </citation>
    <scope>NUCLEOTIDE SEQUENCE [LARGE SCALE GENOMIC DNA]</scope>
    <source>
        <strain evidence="1 2">WCA-693-APC-MOT-I</strain>
    </source>
</reference>
<dbReference type="PIRSF" id="PIRSF018637">
    <property type="entry name" value="TrmK"/>
    <property type="match status" value="1"/>
</dbReference>
<name>A0A6L5XUH2_9FIRM</name>
<organism evidence="1 2">
    <name type="scientific">Velocimicrobium porci</name>
    <dbReference type="NCBI Taxonomy" id="2606634"/>
    <lineage>
        <taxon>Bacteria</taxon>
        <taxon>Bacillati</taxon>
        <taxon>Bacillota</taxon>
        <taxon>Clostridia</taxon>
        <taxon>Lachnospirales</taxon>
        <taxon>Lachnospiraceae</taxon>
        <taxon>Velocimicrobium</taxon>
    </lineage>
</organism>
<dbReference type="InterPro" id="IPR029063">
    <property type="entry name" value="SAM-dependent_MTases_sf"/>
</dbReference>
<dbReference type="Proteomes" id="UP000482209">
    <property type="component" value="Unassembled WGS sequence"/>
</dbReference>
<protein>
    <submittedName>
        <fullName evidence="1">SAM-dependent methyltransferase</fullName>
    </submittedName>
</protein>
<dbReference type="Pfam" id="PF12847">
    <property type="entry name" value="Methyltransf_18"/>
    <property type="match status" value="1"/>
</dbReference>
<keyword evidence="1" id="KW-0489">Methyltransferase</keyword>
<accession>A0A6L5XUH2</accession>
<dbReference type="InterPro" id="IPR006901">
    <property type="entry name" value="TrmK"/>
</dbReference>
<dbReference type="AlphaFoldDB" id="A0A6L5XUH2"/>
<gene>
    <name evidence="1" type="ORF">FYJ58_00945</name>
</gene>
<dbReference type="GO" id="GO:0032259">
    <property type="term" value="P:methylation"/>
    <property type="evidence" value="ECO:0007669"/>
    <property type="project" value="UniProtKB-KW"/>
</dbReference>
<comment type="caution">
    <text evidence="1">The sequence shown here is derived from an EMBL/GenBank/DDBJ whole genome shotgun (WGS) entry which is preliminary data.</text>
</comment>
<proteinExistence type="predicted"/>
<dbReference type="CDD" id="cd02440">
    <property type="entry name" value="AdoMet_MTases"/>
    <property type="match status" value="1"/>
</dbReference>